<gene>
    <name evidence="2" type="ORF">LZ538_08730</name>
</gene>
<name>A0ABT0S2P0_9SPHN</name>
<evidence type="ECO:0000256" key="1">
    <source>
        <dbReference type="SAM" id="MobiDB-lite"/>
    </source>
</evidence>
<organism evidence="2 3">
    <name type="scientific">Sphingomonas hankyongi</name>
    <dbReference type="NCBI Taxonomy" id="2908209"/>
    <lineage>
        <taxon>Bacteria</taxon>
        <taxon>Pseudomonadati</taxon>
        <taxon>Pseudomonadota</taxon>
        <taxon>Alphaproteobacteria</taxon>
        <taxon>Sphingomonadales</taxon>
        <taxon>Sphingomonadaceae</taxon>
        <taxon>Sphingomonas</taxon>
    </lineage>
</organism>
<evidence type="ECO:0000313" key="2">
    <source>
        <dbReference type="EMBL" id="MCL6730134.1"/>
    </source>
</evidence>
<evidence type="ECO:0000313" key="3">
    <source>
        <dbReference type="Proteomes" id="UP001165342"/>
    </source>
</evidence>
<dbReference type="EMBL" id="JAMGBE010000003">
    <property type="protein sequence ID" value="MCL6730134.1"/>
    <property type="molecule type" value="Genomic_DNA"/>
</dbReference>
<dbReference type="Pfam" id="PF04404">
    <property type="entry name" value="ERF"/>
    <property type="match status" value="1"/>
</dbReference>
<accession>A0ABT0S2P0</accession>
<protein>
    <submittedName>
        <fullName evidence="2">ERF family protein</fullName>
    </submittedName>
</protein>
<comment type="caution">
    <text evidence="2">The sequence shown here is derived from an EMBL/GenBank/DDBJ whole genome shotgun (WGS) entry which is preliminary data.</text>
</comment>
<dbReference type="RefSeq" id="WP_249831636.1">
    <property type="nucleotide sequence ID" value="NZ_JAMGBE010000003.1"/>
</dbReference>
<dbReference type="Proteomes" id="UP001165342">
    <property type="component" value="Unassembled WGS sequence"/>
</dbReference>
<keyword evidence="3" id="KW-1185">Reference proteome</keyword>
<dbReference type="InterPro" id="IPR007499">
    <property type="entry name" value="ERF_bacteria_virus"/>
</dbReference>
<feature type="region of interest" description="Disordered" evidence="1">
    <location>
        <begin position="135"/>
        <end position="154"/>
    </location>
</feature>
<sequence>MPAPLIYSAIHAVAADLAEAGIPKAHFSPEGKYEYRSIDDVLGGLAPLLAQHRVCLLVHALERSSSAVSPSSTSMTSVAVKVAYTFVSVDDGSSHVVATYGEASDETDKATAKAMASAFKTAMVQTFCIPTGEAEADSRGARRPRAKLHGPQPEQGWQQWIIDIRDLLAGCESEEAVTLVQDRNRSLLTALSREHGDLYSEIGSDFSSRREYLRSKPAKPKVARARSSKRRSTPAPEALQNA</sequence>
<reference evidence="2" key="1">
    <citation type="submission" date="2022-05" db="EMBL/GenBank/DDBJ databases">
        <authorList>
            <person name="Jo J.-H."/>
            <person name="Im W.-T."/>
        </authorList>
    </citation>
    <scope>NUCLEOTIDE SEQUENCE</scope>
    <source>
        <strain evidence="2">SE220</strain>
    </source>
</reference>
<feature type="region of interest" description="Disordered" evidence="1">
    <location>
        <begin position="211"/>
        <end position="242"/>
    </location>
</feature>
<feature type="compositionally biased region" description="Basic residues" evidence="1">
    <location>
        <begin position="216"/>
        <end position="232"/>
    </location>
</feature>
<proteinExistence type="predicted"/>